<dbReference type="AlphaFoldDB" id="A0A926EU28"/>
<keyword evidence="2" id="KW-1185">Reference proteome</keyword>
<comment type="caution">
    <text evidence="1">The sequence shown here is derived from an EMBL/GenBank/DDBJ whole genome shotgun (WGS) entry which is preliminary data.</text>
</comment>
<evidence type="ECO:0000313" key="1">
    <source>
        <dbReference type="EMBL" id="MBC8587661.1"/>
    </source>
</evidence>
<sequence>MEQIDMFDIINTKNEIPDKKIPKTAVLKKKELWCPYCSKPVIFTADRVLGVKRCPYCGISNKDYNVKMVNDRWIKR</sequence>
<evidence type="ECO:0000313" key="2">
    <source>
        <dbReference type="Proteomes" id="UP000601171"/>
    </source>
</evidence>
<proteinExistence type="predicted"/>
<dbReference type="RefSeq" id="WP_262429115.1">
    <property type="nucleotide sequence ID" value="NZ_JACRTG010000016.1"/>
</dbReference>
<accession>A0A926EU28</accession>
<organism evidence="1 2">
    <name type="scientific">Paratissierella segnis</name>
    <dbReference type="NCBI Taxonomy" id="2763679"/>
    <lineage>
        <taxon>Bacteria</taxon>
        <taxon>Bacillati</taxon>
        <taxon>Bacillota</taxon>
        <taxon>Tissierellia</taxon>
        <taxon>Tissierellales</taxon>
        <taxon>Tissierellaceae</taxon>
        <taxon>Paratissierella</taxon>
    </lineage>
</organism>
<gene>
    <name evidence="1" type="ORF">H8707_05335</name>
</gene>
<protein>
    <submittedName>
        <fullName evidence="1">Uncharacterized protein</fullName>
    </submittedName>
</protein>
<dbReference type="EMBL" id="JACRTG010000016">
    <property type="protein sequence ID" value="MBC8587661.1"/>
    <property type="molecule type" value="Genomic_DNA"/>
</dbReference>
<reference evidence="1" key="1">
    <citation type="submission" date="2020-08" db="EMBL/GenBank/DDBJ databases">
        <title>Genome public.</title>
        <authorList>
            <person name="Liu C."/>
            <person name="Sun Q."/>
        </authorList>
    </citation>
    <scope>NUCLEOTIDE SEQUENCE</scope>
    <source>
        <strain evidence="1">BX21</strain>
    </source>
</reference>
<dbReference type="Proteomes" id="UP000601171">
    <property type="component" value="Unassembled WGS sequence"/>
</dbReference>
<name>A0A926EU28_9FIRM</name>